<evidence type="ECO:0000313" key="3">
    <source>
        <dbReference type="EMBL" id="TGN10062.1"/>
    </source>
</evidence>
<feature type="domain" description="Trehalase-like N-terminal" evidence="2">
    <location>
        <begin position="11"/>
        <end position="143"/>
    </location>
</feature>
<dbReference type="Pfam" id="PF19291">
    <property type="entry name" value="TREH_N"/>
    <property type="match status" value="1"/>
</dbReference>
<dbReference type="InterPro" id="IPR045582">
    <property type="entry name" value="Trehalase-like_N"/>
</dbReference>
<keyword evidence="4" id="KW-1185">Reference proteome</keyword>
<evidence type="ECO:0000259" key="1">
    <source>
        <dbReference type="Pfam" id="PF00723"/>
    </source>
</evidence>
<proteinExistence type="predicted"/>
<evidence type="ECO:0000259" key="2">
    <source>
        <dbReference type="Pfam" id="PF19291"/>
    </source>
</evidence>
<organism evidence="3 4">
    <name type="scientific">Leptospira ilyithenensis</name>
    <dbReference type="NCBI Taxonomy" id="2484901"/>
    <lineage>
        <taxon>Bacteria</taxon>
        <taxon>Pseudomonadati</taxon>
        <taxon>Spirochaetota</taxon>
        <taxon>Spirochaetia</taxon>
        <taxon>Leptospirales</taxon>
        <taxon>Leptospiraceae</taxon>
        <taxon>Leptospira</taxon>
    </lineage>
</organism>
<dbReference type="InterPro" id="IPR011613">
    <property type="entry name" value="GH15-like"/>
</dbReference>
<keyword evidence="3" id="KW-0378">Hydrolase</keyword>
<dbReference type="InterPro" id="IPR008928">
    <property type="entry name" value="6-hairpin_glycosidase_sf"/>
</dbReference>
<dbReference type="InterPro" id="IPR012341">
    <property type="entry name" value="6hp_glycosidase-like_sf"/>
</dbReference>
<dbReference type="OrthoDB" id="3902805at2"/>
<comment type="caution">
    <text evidence="3">The sequence shown here is derived from an EMBL/GenBank/DDBJ whole genome shotgun (WGS) entry which is preliminary data.</text>
</comment>
<dbReference type="PANTHER" id="PTHR31616">
    <property type="entry name" value="TREHALASE"/>
    <property type="match status" value="1"/>
</dbReference>
<dbReference type="GO" id="GO:0005975">
    <property type="term" value="P:carbohydrate metabolic process"/>
    <property type="evidence" value="ECO:0007669"/>
    <property type="project" value="InterPro"/>
</dbReference>
<dbReference type="EMBL" id="RQHV01000049">
    <property type="protein sequence ID" value="TGN10062.1"/>
    <property type="molecule type" value="Genomic_DNA"/>
</dbReference>
<dbReference type="RefSeq" id="WP_135764442.1">
    <property type="nucleotide sequence ID" value="NZ_RQHV01000049.1"/>
</dbReference>
<dbReference type="GO" id="GO:0004553">
    <property type="term" value="F:hydrolase activity, hydrolyzing O-glycosyl compounds"/>
    <property type="evidence" value="ECO:0007669"/>
    <property type="project" value="TreeGrafter"/>
</dbReference>
<dbReference type="AlphaFoldDB" id="A0A4R9LQM8"/>
<dbReference type="SUPFAM" id="SSF48208">
    <property type="entry name" value="Six-hairpin glycosidases"/>
    <property type="match status" value="1"/>
</dbReference>
<evidence type="ECO:0000313" key="4">
    <source>
        <dbReference type="Proteomes" id="UP000298264"/>
    </source>
</evidence>
<dbReference type="Pfam" id="PF00723">
    <property type="entry name" value="Glyco_hydro_15"/>
    <property type="match status" value="1"/>
</dbReference>
<dbReference type="PANTHER" id="PTHR31616:SF0">
    <property type="entry name" value="GLUCAN 1,4-ALPHA-GLUCOSIDASE"/>
    <property type="match status" value="1"/>
</dbReference>
<reference evidence="3" key="1">
    <citation type="journal article" date="2019" name="PLoS Negl. Trop. Dis.">
        <title>Revisiting the worldwide diversity of Leptospira species in the environment.</title>
        <authorList>
            <person name="Vincent A.T."/>
            <person name="Schiettekatte O."/>
            <person name="Bourhy P."/>
            <person name="Veyrier F.J."/>
            <person name="Picardeau M."/>
        </authorList>
    </citation>
    <scope>NUCLEOTIDE SEQUENCE [LARGE SCALE GENOMIC DNA]</scope>
    <source>
        <strain evidence="3">201400974</strain>
    </source>
</reference>
<sequence length="593" mass="68242">MSSQHKYNTGIIGNCGYIAHVDSNANIPWMCLPRFDSSPVFGSLLDPDCGNFSITSDEEIYSVKQEYIQNTNIISTEFHTSGGKFRVIDFAPRFYQDGQAYYPLTLCRKVERLEGNPKIKIDLNPKYHFGKESPEIQFGSDRISYVFNNFKLRLYTNFSHNYLLNKRSEVLSETKYFVLTYGFSLNGNLPHLFEEYYHKTKDYWQNWVKHCSIGSFAAKEVIRSALVLKIHQYQDTGAIIASSTTSLPEANGSGRNWDYRFCWIRDSYYTLQALTRLGHFEEMESYANYIANLKPTGEGRYQPLYSITGETLIAEEEIPIKGYLGNTPVRVGNQAYTHIQNDAYGQILLSLLPLYLDERLPDKNRYHNRTLVKNILNQIEATMEEPDAGLWEFRNLSQNHCYTYLFHWAGAKATIKIAESLEDLDLKKSALSLLDKSKLRIEKCFDPNAQAYTQAIGTKHLDASLLQLITMSYLKPQSETAHKHLEELERKLKTKEGLFFRYLHNDDFGKPDSTFLVCAFWYIESLACLGKVEEASELFYKMIEHSNHLGLFSEDVDAKDGSQWGNFPQTYSHVGLVNAAFRISQKKGNLVFE</sequence>
<dbReference type="Proteomes" id="UP000298264">
    <property type="component" value="Unassembled WGS sequence"/>
</dbReference>
<protein>
    <submittedName>
        <fullName evidence="3">Glycoside hydrolase family 15 protein</fullName>
    </submittedName>
</protein>
<feature type="domain" description="GH15-like" evidence="1">
    <location>
        <begin position="219"/>
        <end position="580"/>
    </location>
</feature>
<name>A0A4R9LQM8_9LEPT</name>
<dbReference type="Gene3D" id="1.50.10.10">
    <property type="match status" value="1"/>
</dbReference>
<gene>
    <name evidence="3" type="ORF">EHS11_10910</name>
</gene>
<accession>A0A4R9LQM8</accession>